<dbReference type="GO" id="GO:0140359">
    <property type="term" value="F:ABC-type transporter activity"/>
    <property type="evidence" value="ECO:0007669"/>
    <property type="project" value="InterPro"/>
</dbReference>
<comment type="caution">
    <text evidence="7">The sequence shown here is derived from an EMBL/GenBank/DDBJ whole genome shotgun (WGS) entry which is preliminary data.</text>
</comment>
<comment type="subcellular location">
    <subcellularLocation>
        <location evidence="1">Membrane</location>
        <topology evidence="1">Multi-pass membrane protein</topology>
    </subcellularLocation>
</comment>
<sequence length="729" mass="75673">MSTTYQSDPDGERGAAGVGSSAREKYPPPPPETPAERKGRLIALFVMPFLIVTMMYATYVATMHEPTLQDLPVAVVGTGAAAEQFAEQLEDGADGALDVRVVADDATAKELIADQEVTGAILLPADGAPGGEATVYRASAGGASAAGTVQNLLGPAALAAGWTVADVDLAPLPDGDSSGTMVLFAAMGLMLAGYVPLSTILMAAPNLLRVRKFLPLALGWGALTSSLVWLILGPVVGAVDGHYPLFLGLGTLAVTAVGVAQMLFTKVLGPFAVLLGMLLWVIFGMPSSNLAMPVHSMPGFFGWLHDVLPLPAAGEALRAVIYFEAGAAWRHVGVLAAWLVGATLLAVLKERRSGLLVVGGPLYIDPDAPLPALSGGPVASYRKRLLAVAGFPLAIMLSVVTLMSFSMHEPTVVGMPVAVVGDAAQAQGFVDAMGPGLGDTTELEVLGSVEEAEERLDEQDLVAAYVLPVEQGGEARLLTAGGAGAAQQNAVTQMFRAVAAESGVGLQVRDVAPLTEDDTGGSNSMYVGMSWIMAGFLFLTVLRGGAPDLTRTRELLPLVAGWSVGISVWLWFLFDVLIGAVNGHALELIGYGALTVFAVGWVTGVFTRVFGLGALVPVMVVVMLAGVPASGGGLSIYMVPELFRAIGSWLPLPAAVDIARSIVYFDGTGIGRDLLVLAVWGVIGLLVNLLLVDRWVNRPSAKPHAPMGPRHVPDRGAKDEPAPEPELAV</sequence>
<evidence type="ECO:0000256" key="6">
    <source>
        <dbReference type="SAM" id="Phobius"/>
    </source>
</evidence>
<evidence type="ECO:0000256" key="1">
    <source>
        <dbReference type="ARBA" id="ARBA00004141"/>
    </source>
</evidence>
<feature type="transmembrane region" description="Helical" evidence="6">
    <location>
        <begin position="328"/>
        <end position="348"/>
    </location>
</feature>
<keyword evidence="3 6" id="KW-1133">Transmembrane helix</keyword>
<feature type="compositionally biased region" description="Basic and acidic residues" evidence="5">
    <location>
        <begin position="711"/>
        <end position="721"/>
    </location>
</feature>
<feature type="region of interest" description="Disordered" evidence="5">
    <location>
        <begin position="702"/>
        <end position="729"/>
    </location>
</feature>
<name>A0A939BVD6_9ACTN</name>
<feature type="transmembrane region" description="Helical" evidence="6">
    <location>
        <begin position="245"/>
        <end position="264"/>
    </location>
</feature>
<feature type="transmembrane region" description="Helical" evidence="6">
    <location>
        <begin position="614"/>
        <end position="639"/>
    </location>
</feature>
<evidence type="ECO:0000256" key="4">
    <source>
        <dbReference type="ARBA" id="ARBA00023136"/>
    </source>
</evidence>
<feature type="transmembrane region" description="Helical" evidence="6">
    <location>
        <begin position="181"/>
        <end position="204"/>
    </location>
</feature>
<dbReference type="InterPro" id="IPR051328">
    <property type="entry name" value="T7SS_ABC-Transporter"/>
</dbReference>
<dbReference type="EMBL" id="JAERTX010000004">
    <property type="protein sequence ID" value="MBM9459462.1"/>
    <property type="molecule type" value="Genomic_DNA"/>
</dbReference>
<feature type="transmembrane region" description="Helical" evidence="6">
    <location>
        <begin position="588"/>
        <end position="607"/>
    </location>
</feature>
<dbReference type="Proteomes" id="UP000663791">
    <property type="component" value="Unassembled WGS sequence"/>
</dbReference>
<keyword evidence="4 6" id="KW-0472">Membrane</keyword>
<evidence type="ECO:0000256" key="2">
    <source>
        <dbReference type="ARBA" id="ARBA00022692"/>
    </source>
</evidence>
<feature type="transmembrane region" description="Helical" evidence="6">
    <location>
        <begin position="41"/>
        <end position="61"/>
    </location>
</feature>
<evidence type="ECO:0000256" key="5">
    <source>
        <dbReference type="SAM" id="MobiDB-lite"/>
    </source>
</evidence>
<dbReference type="GO" id="GO:0016020">
    <property type="term" value="C:membrane"/>
    <property type="evidence" value="ECO:0007669"/>
    <property type="project" value="UniProtKB-SubCell"/>
</dbReference>
<organism evidence="7 8">
    <name type="scientific">Nocardioides faecalis</name>
    <dbReference type="NCBI Taxonomy" id="2803858"/>
    <lineage>
        <taxon>Bacteria</taxon>
        <taxon>Bacillati</taxon>
        <taxon>Actinomycetota</taxon>
        <taxon>Actinomycetes</taxon>
        <taxon>Propionibacteriales</taxon>
        <taxon>Nocardioidaceae</taxon>
        <taxon>Nocardioides</taxon>
    </lineage>
</organism>
<dbReference type="AlphaFoldDB" id="A0A939BVD6"/>
<proteinExistence type="predicted"/>
<evidence type="ECO:0000313" key="8">
    <source>
        <dbReference type="Proteomes" id="UP000663791"/>
    </source>
</evidence>
<accession>A0A939BVD6</accession>
<keyword evidence="2 6" id="KW-0812">Transmembrane</keyword>
<protein>
    <submittedName>
        <fullName evidence="7">DUF3533 domain-containing protein</fullName>
    </submittedName>
</protein>
<feature type="transmembrane region" description="Helical" evidence="6">
    <location>
        <begin position="385"/>
        <end position="405"/>
    </location>
</feature>
<evidence type="ECO:0000313" key="7">
    <source>
        <dbReference type="EMBL" id="MBM9459462.1"/>
    </source>
</evidence>
<feature type="transmembrane region" description="Helical" evidence="6">
    <location>
        <begin position="524"/>
        <end position="543"/>
    </location>
</feature>
<dbReference type="RefSeq" id="WP_205290748.1">
    <property type="nucleotide sequence ID" value="NZ_CP074406.1"/>
</dbReference>
<keyword evidence="8" id="KW-1185">Reference proteome</keyword>
<gene>
    <name evidence="7" type="ORF">JK386_06075</name>
</gene>
<feature type="region of interest" description="Disordered" evidence="5">
    <location>
        <begin position="1"/>
        <end position="36"/>
    </location>
</feature>
<feature type="transmembrane region" description="Helical" evidence="6">
    <location>
        <begin position="674"/>
        <end position="692"/>
    </location>
</feature>
<evidence type="ECO:0000256" key="3">
    <source>
        <dbReference type="ARBA" id="ARBA00022989"/>
    </source>
</evidence>
<feature type="transmembrane region" description="Helical" evidence="6">
    <location>
        <begin position="216"/>
        <end position="239"/>
    </location>
</feature>
<reference evidence="7" key="1">
    <citation type="submission" date="2021-01" db="EMBL/GenBank/DDBJ databases">
        <title>Novel species in genus Nocardioides.</title>
        <authorList>
            <person name="Zhang G."/>
        </authorList>
    </citation>
    <scope>NUCLEOTIDE SEQUENCE</scope>
    <source>
        <strain evidence="7">Zg-536</strain>
    </source>
</reference>
<dbReference type="PANTHER" id="PTHR43077:SF10">
    <property type="entry name" value="TRANSPORT PERMEASE PROTEIN"/>
    <property type="match status" value="1"/>
</dbReference>
<dbReference type="PANTHER" id="PTHR43077">
    <property type="entry name" value="TRANSPORT PERMEASE YVFS-RELATED"/>
    <property type="match status" value="1"/>
</dbReference>
<feature type="transmembrane region" description="Helical" evidence="6">
    <location>
        <begin position="555"/>
        <end position="582"/>
    </location>
</feature>
<feature type="transmembrane region" description="Helical" evidence="6">
    <location>
        <begin position="271"/>
        <end position="292"/>
    </location>
</feature>